<evidence type="ECO:0000256" key="2">
    <source>
        <dbReference type="ARBA" id="ARBA00005045"/>
    </source>
</evidence>
<feature type="binding site" evidence="12 14">
    <location>
        <begin position="260"/>
        <end position="262"/>
    </location>
    <ligand>
        <name>ATP</name>
        <dbReference type="ChEBI" id="CHEBI:30616"/>
    </ligand>
</feature>
<dbReference type="GO" id="GO:0006434">
    <property type="term" value="P:seryl-tRNA aminoacylation"/>
    <property type="evidence" value="ECO:0007669"/>
    <property type="project" value="UniProtKB-UniRule"/>
</dbReference>
<dbReference type="Pfam" id="PF00587">
    <property type="entry name" value="tRNA-synt_2b"/>
    <property type="match status" value="1"/>
</dbReference>
<evidence type="ECO:0000256" key="5">
    <source>
        <dbReference type="ARBA" id="ARBA00022598"/>
    </source>
</evidence>
<comment type="caution">
    <text evidence="12">Lacks conserved residue(s) required for the propagation of feature annotation.</text>
</comment>
<dbReference type="InterPro" id="IPR033729">
    <property type="entry name" value="SerRS_core"/>
</dbReference>
<dbReference type="InterPro" id="IPR002317">
    <property type="entry name" value="Ser-tRNA-ligase_type_1"/>
</dbReference>
<comment type="subunit">
    <text evidence="12">Homodimer. The tRNA molecule binds across the dimer.</text>
</comment>
<comment type="catalytic activity">
    <reaction evidence="11 12">
        <text>tRNA(Ser) + L-serine + ATP = L-seryl-tRNA(Ser) + AMP + diphosphate + H(+)</text>
        <dbReference type="Rhea" id="RHEA:12292"/>
        <dbReference type="Rhea" id="RHEA-COMP:9669"/>
        <dbReference type="Rhea" id="RHEA-COMP:9703"/>
        <dbReference type="ChEBI" id="CHEBI:15378"/>
        <dbReference type="ChEBI" id="CHEBI:30616"/>
        <dbReference type="ChEBI" id="CHEBI:33019"/>
        <dbReference type="ChEBI" id="CHEBI:33384"/>
        <dbReference type="ChEBI" id="CHEBI:78442"/>
        <dbReference type="ChEBI" id="CHEBI:78533"/>
        <dbReference type="ChEBI" id="CHEBI:456215"/>
        <dbReference type="EC" id="6.1.1.11"/>
    </reaction>
</comment>
<evidence type="ECO:0000256" key="9">
    <source>
        <dbReference type="ARBA" id="ARBA00023146"/>
    </source>
</evidence>
<feature type="binding site" evidence="13">
    <location>
        <position position="260"/>
    </location>
    <ligand>
        <name>L-serine</name>
        <dbReference type="ChEBI" id="CHEBI:33384"/>
    </ligand>
</feature>
<feature type="binding site" evidence="12">
    <location>
        <position position="383"/>
    </location>
    <ligand>
        <name>L-serine</name>
        <dbReference type="ChEBI" id="CHEBI:33384"/>
    </ligand>
</feature>
<dbReference type="SUPFAM" id="SSF46589">
    <property type="entry name" value="tRNA-binding arm"/>
    <property type="match status" value="1"/>
</dbReference>
<dbReference type="EMBL" id="CADCWE010000037">
    <property type="protein sequence ID" value="CAA9527413.1"/>
    <property type="molecule type" value="Genomic_DNA"/>
</dbReference>
<dbReference type="EC" id="6.1.1.11" evidence="12"/>
<keyword evidence="5 12" id="KW-0436">Ligase</keyword>
<evidence type="ECO:0000313" key="16">
    <source>
        <dbReference type="EMBL" id="CAA9527413.1"/>
    </source>
</evidence>
<dbReference type="PRINTS" id="PR00981">
    <property type="entry name" value="TRNASYNTHSER"/>
</dbReference>
<dbReference type="GO" id="GO:0004828">
    <property type="term" value="F:serine-tRNA ligase activity"/>
    <property type="evidence" value="ECO:0007669"/>
    <property type="project" value="UniProtKB-UniRule"/>
</dbReference>
<dbReference type="SUPFAM" id="SSF55681">
    <property type="entry name" value="Class II aaRS and biotin synthetases"/>
    <property type="match status" value="1"/>
</dbReference>
<dbReference type="AlphaFoldDB" id="A0A6J4TNR6"/>
<feature type="domain" description="Aminoacyl-transfer RNA synthetases class-II family profile" evidence="15">
    <location>
        <begin position="137"/>
        <end position="408"/>
    </location>
</feature>
<reference evidence="16" key="1">
    <citation type="submission" date="2020-02" db="EMBL/GenBank/DDBJ databases">
        <authorList>
            <person name="Meier V. D."/>
        </authorList>
    </citation>
    <scope>NUCLEOTIDE SEQUENCE</scope>
    <source>
        <strain evidence="16">AVDCRST_MAG73</strain>
    </source>
</reference>
<comment type="catalytic activity">
    <reaction evidence="10 12">
        <text>tRNA(Sec) + L-serine + ATP = L-seryl-tRNA(Sec) + AMP + diphosphate + H(+)</text>
        <dbReference type="Rhea" id="RHEA:42580"/>
        <dbReference type="Rhea" id="RHEA-COMP:9742"/>
        <dbReference type="Rhea" id="RHEA-COMP:10128"/>
        <dbReference type="ChEBI" id="CHEBI:15378"/>
        <dbReference type="ChEBI" id="CHEBI:30616"/>
        <dbReference type="ChEBI" id="CHEBI:33019"/>
        <dbReference type="ChEBI" id="CHEBI:33384"/>
        <dbReference type="ChEBI" id="CHEBI:78442"/>
        <dbReference type="ChEBI" id="CHEBI:78533"/>
        <dbReference type="ChEBI" id="CHEBI:456215"/>
        <dbReference type="EC" id="6.1.1.11"/>
    </reaction>
</comment>
<dbReference type="InterPro" id="IPR006195">
    <property type="entry name" value="aa-tRNA-synth_II"/>
</dbReference>
<evidence type="ECO:0000256" key="4">
    <source>
        <dbReference type="ARBA" id="ARBA00022490"/>
    </source>
</evidence>
<keyword evidence="4 12" id="KW-0963">Cytoplasm</keyword>
<feature type="binding site" evidence="12 13">
    <location>
        <position position="283"/>
    </location>
    <ligand>
        <name>L-serine</name>
        <dbReference type="ChEBI" id="CHEBI:33384"/>
    </ligand>
</feature>
<dbReference type="InterPro" id="IPR042103">
    <property type="entry name" value="SerRS_1_N_sf"/>
</dbReference>
<evidence type="ECO:0000256" key="12">
    <source>
        <dbReference type="HAMAP-Rule" id="MF_00176"/>
    </source>
</evidence>
<keyword evidence="9 12" id="KW-0030">Aminoacyl-tRNA synthetase</keyword>
<evidence type="ECO:0000256" key="11">
    <source>
        <dbReference type="ARBA" id="ARBA00048823"/>
    </source>
</evidence>
<feature type="binding site" evidence="12 14">
    <location>
        <begin position="347"/>
        <end position="350"/>
    </location>
    <ligand>
        <name>ATP</name>
        <dbReference type="ChEBI" id="CHEBI:30616"/>
    </ligand>
</feature>
<dbReference type="Gene3D" id="3.30.930.10">
    <property type="entry name" value="Bira Bifunctional Protein, Domain 2"/>
    <property type="match status" value="1"/>
</dbReference>
<dbReference type="GO" id="GO:0016260">
    <property type="term" value="P:selenocysteine biosynthetic process"/>
    <property type="evidence" value="ECO:0007669"/>
    <property type="project" value="UniProtKB-UniRule"/>
</dbReference>
<name>A0A6J4TNR6_9BACT</name>
<gene>
    <name evidence="12" type="primary">serS</name>
    <name evidence="16" type="ORF">AVDCRST_MAG73-517</name>
</gene>
<evidence type="ECO:0000256" key="8">
    <source>
        <dbReference type="ARBA" id="ARBA00022917"/>
    </source>
</evidence>
<feature type="binding site" evidence="12">
    <location>
        <begin position="229"/>
        <end position="231"/>
    </location>
    <ligand>
        <name>L-serine</name>
        <dbReference type="ChEBI" id="CHEBI:33384"/>
    </ligand>
</feature>
<dbReference type="InterPro" id="IPR010978">
    <property type="entry name" value="tRNA-bd_arm"/>
</dbReference>
<accession>A0A6J4TNR6</accession>
<keyword evidence="8 12" id="KW-0648">Protein biosynthesis</keyword>
<dbReference type="PANTHER" id="PTHR43697">
    <property type="entry name" value="SERYL-TRNA SYNTHETASE"/>
    <property type="match status" value="1"/>
</dbReference>
<dbReference type="InterPro" id="IPR015866">
    <property type="entry name" value="Ser-tRNA-synth_1_N"/>
</dbReference>
<dbReference type="InterPro" id="IPR045864">
    <property type="entry name" value="aa-tRNA-synth_II/BPL/LPL"/>
</dbReference>
<dbReference type="PANTHER" id="PTHR43697:SF1">
    <property type="entry name" value="SERINE--TRNA LIGASE"/>
    <property type="match status" value="1"/>
</dbReference>
<dbReference type="InterPro" id="IPR002314">
    <property type="entry name" value="aa-tRNA-synt_IIb"/>
</dbReference>
<dbReference type="Gene3D" id="1.10.287.40">
    <property type="entry name" value="Serine-tRNA synthetase, tRNA binding domain"/>
    <property type="match status" value="1"/>
</dbReference>
<evidence type="ECO:0000259" key="15">
    <source>
        <dbReference type="PROSITE" id="PS50862"/>
    </source>
</evidence>
<feature type="binding site" evidence="13">
    <location>
        <position position="381"/>
    </location>
    <ligand>
        <name>L-serine</name>
        <dbReference type="ChEBI" id="CHEBI:33384"/>
    </ligand>
</feature>
<protein>
    <recommendedName>
        <fullName evidence="12">Serine--tRNA ligase</fullName>
        <ecNumber evidence="12">6.1.1.11</ecNumber>
    </recommendedName>
    <alternativeName>
        <fullName evidence="12">Seryl-tRNA synthetase</fullName>
        <shortName evidence="12">SerRS</shortName>
    </alternativeName>
    <alternativeName>
        <fullName evidence="12">Seryl-tRNA(Ser/Sec) synthetase</fullName>
    </alternativeName>
</protein>
<comment type="subcellular location">
    <subcellularLocation>
        <location evidence="1 12">Cytoplasm</location>
    </subcellularLocation>
</comment>
<dbReference type="GO" id="GO:0005524">
    <property type="term" value="F:ATP binding"/>
    <property type="evidence" value="ECO:0007669"/>
    <property type="project" value="UniProtKB-UniRule"/>
</dbReference>
<keyword evidence="6 12" id="KW-0547">Nucleotide-binding</keyword>
<feature type="binding site" evidence="13">
    <location>
        <position position="229"/>
    </location>
    <ligand>
        <name>L-serine</name>
        <dbReference type="ChEBI" id="CHEBI:33384"/>
    </ligand>
</feature>
<comment type="pathway">
    <text evidence="2 12">Aminoacyl-tRNA biosynthesis; selenocysteinyl-tRNA(Sec) biosynthesis; L-seryl-tRNA(Sec) from L-serine and tRNA(Sec): step 1/1.</text>
</comment>
<dbReference type="PROSITE" id="PS50862">
    <property type="entry name" value="AA_TRNA_LIGASE_II"/>
    <property type="match status" value="1"/>
</dbReference>
<evidence type="ECO:0000256" key="14">
    <source>
        <dbReference type="PIRSR" id="PIRSR001529-2"/>
    </source>
</evidence>
<evidence type="ECO:0000256" key="7">
    <source>
        <dbReference type="ARBA" id="ARBA00022840"/>
    </source>
</evidence>
<dbReference type="NCBIfam" id="TIGR00414">
    <property type="entry name" value="serS"/>
    <property type="match status" value="1"/>
</dbReference>
<evidence type="ECO:0000256" key="10">
    <source>
        <dbReference type="ARBA" id="ARBA00047929"/>
    </source>
</evidence>
<dbReference type="PIRSF" id="PIRSF001529">
    <property type="entry name" value="Ser-tRNA-synth_IIa"/>
    <property type="match status" value="1"/>
</dbReference>
<dbReference type="GO" id="GO:0005737">
    <property type="term" value="C:cytoplasm"/>
    <property type="evidence" value="ECO:0007669"/>
    <property type="project" value="UniProtKB-SubCell"/>
</dbReference>
<dbReference type="UniPathway" id="UPA00906">
    <property type="reaction ID" value="UER00895"/>
</dbReference>
<keyword evidence="7 12" id="KW-0067">ATP-binding</keyword>
<evidence type="ECO:0000256" key="6">
    <source>
        <dbReference type="ARBA" id="ARBA00022741"/>
    </source>
</evidence>
<organism evidence="16">
    <name type="scientific">uncultured Thermomicrobiales bacterium</name>
    <dbReference type="NCBI Taxonomy" id="1645740"/>
    <lineage>
        <taxon>Bacteria</taxon>
        <taxon>Pseudomonadati</taxon>
        <taxon>Thermomicrobiota</taxon>
        <taxon>Thermomicrobia</taxon>
        <taxon>Thermomicrobiales</taxon>
        <taxon>environmental samples</taxon>
    </lineage>
</organism>
<evidence type="ECO:0000256" key="3">
    <source>
        <dbReference type="ARBA" id="ARBA00010728"/>
    </source>
</evidence>
<dbReference type="CDD" id="cd00770">
    <property type="entry name" value="SerRS_core"/>
    <property type="match status" value="1"/>
</dbReference>
<comment type="function">
    <text evidence="12">Catalyzes the attachment of serine to tRNA(Ser). Is also able to aminoacylate tRNA(Sec) with serine, to form the misacylated tRNA L-seryl-tRNA(Sec), which will be further converted into selenocysteinyl-tRNA(Sec).</text>
</comment>
<evidence type="ECO:0000256" key="13">
    <source>
        <dbReference type="PIRSR" id="PIRSR001529-1"/>
    </source>
</evidence>
<sequence>MLDLRLIREQPQRVKSALVALNTDAPIDEILALDTRRRALLTEVEALKAERNEGSKLVNRTKDAAARQPLIDNLRGLGDQIAHLDQQAKAADTRLAELLLTVPNLPAPEVPVGPDESHNVVVAEEGTKPSFAFAPKPHWELAEALGIIEFERATKVSGARFYALVGDGARLQRALIAWMLDLHRERHGYTEIAPPYLVTEQSLFGTGQLPKFRDTQFQTTAGDHWLIPTAEVPLTNLYRDEILDAAQLPIYHTAYTACFRREQFSGGRDVRGIKRSYQFDKVEMVKFVHPDESATEFRRLIEEASDILRLLGLPFRLLQICTGDLSFTAANKVDLEVWAAGAEEWLEVSSCATFLDFQARRANIRFRPADVGRPQFVHTLNGSGLALPRTVIALLEHYQLEDGTIAVPEVLRAYLGGQETIGVQPPLGPPRPPSA</sequence>
<proteinExistence type="inferred from homology"/>
<comment type="domain">
    <text evidence="12">Consists of two distinct domains, a catalytic core and a N-terminal extension that is involved in tRNA binding.</text>
</comment>
<dbReference type="HAMAP" id="MF_00176">
    <property type="entry name" value="Ser_tRNA_synth_type1"/>
    <property type="match status" value="1"/>
</dbReference>
<comment type="similarity">
    <text evidence="3 12">Belongs to the class-II aminoacyl-tRNA synthetase family. Type-1 seryl-tRNA synthetase subfamily.</text>
</comment>
<dbReference type="Pfam" id="PF02403">
    <property type="entry name" value="Seryl_tRNA_N"/>
    <property type="match status" value="1"/>
</dbReference>
<evidence type="ECO:0000256" key="1">
    <source>
        <dbReference type="ARBA" id="ARBA00004496"/>
    </source>
</evidence>